<sequence>MRSPGLWKQPGLFAFLEGWSVRQPRALAVGIKTALLLKAADDKDVIHFLSDQLTVDAGNRKSVVTVARTGRFYDPRYGDFELTQQMFSDIIRNFNDGVYGQKIFYDVAHKPEDGNAGEITRLFIDRNKLRAEVEWTQFGQEAILDRGFVYSSAEIHPDYQSNEYDGNDERQRFGATLLGAGLVTRPCIKNLDKIELSESSLHDCATYISDSLARKLLEESTVEKYIKMLKQRLAAIKKLTEQQASQIIAMAEQALENEKDETRAKAFVEKLEDTAKSLSESGNQGPVSFSLNQTGLDEAGVKKLFQQLQDEQAKTAKQQKEALDARVKQFNEAIDKAEGLDDSVRTELKKTAELISADMSEAQVTKLAEQQITLGNSMVSQDQLMQLGFTGTPAGAVQGQADKTGALKLADTIQTGLRNTNEYVTGQLKILAEDKLPPFCKRVLSEFDRQNAAGLQQEAMLFSGNNNTMSNVDLPLGVQREVIREALSDLRILELVQTLTDFQAQATTQIPYEQRNAGGIPNQGIVYENQGIHKVSVSQKMELAYVLPMKIAFELSNELIHFSKVSNINWDAWGRNVASAARVMRELITVRIANEIQRVSDSHMAADVSNESVASQLASGPATFKLAQFPLVREHQQYDLQGNTVGNKENPITLMLDGSEVKPFDGTGEQAPGSYYVVSNFNQGLLAIVDETGAVKSDLAPSTAIISYSYATNIVKVDSDVPDGLSEEKHLNKLLRAVGRRKAIMKDDRFVSPDFLMMSNTLNDTCTNAEEFVSTLKRNGTDTTVTGDLESIKSLPAFSTNTPGIHLGDERIQMGMRNALTYTICKPFALSEVQEARDSNGQLKGGKEVYGEEYNCIHSPKAIRNRFTAVLFYSQSQRDAL</sequence>
<dbReference type="AlphaFoldDB" id="A0A2S2E5E7"/>
<dbReference type="RefSeq" id="WP_204101057.1">
    <property type="nucleotide sequence ID" value="NZ_CP029347.1"/>
</dbReference>
<evidence type="ECO:0000256" key="1">
    <source>
        <dbReference type="SAM" id="Coils"/>
    </source>
</evidence>
<accession>A0A2S2E5E7</accession>
<protein>
    <submittedName>
        <fullName evidence="2">Uncharacterized protein</fullName>
    </submittedName>
</protein>
<dbReference type="EMBL" id="CP029347">
    <property type="protein sequence ID" value="AWL12819.1"/>
    <property type="molecule type" value="Genomic_DNA"/>
</dbReference>
<dbReference type="Proteomes" id="UP000245728">
    <property type="component" value="Chromosome"/>
</dbReference>
<keyword evidence="3" id="KW-1185">Reference proteome</keyword>
<dbReference type="KEGG" id="salh:HMF8227_02367"/>
<gene>
    <name evidence="2" type="ORF">HMF8227_02367</name>
</gene>
<proteinExistence type="predicted"/>
<name>A0A2S2E5E7_9ALTE</name>
<reference evidence="2 3" key="1">
    <citation type="submission" date="2018-05" db="EMBL/GenBank/DDBJ databases">
        <title>Salinimonas sp. HMF8227 Genome sequencing and assembly.</title>
        <authorList>
            <person name="Kang H."/>
            <person name="Kang J."/>
            <person name="Cha I."/>
            <person name="Kim H."/>
            <person name="Joh K."/>
        </authorList>
    </citation>
    <scope>NUCLEOTIDE SEQUENCE [LARGE SCALE GENOMIC DNA]</scope>
    <source>
        <strain evidence="2 3">HMF8227</strain>
    </source>
</reference>
<keyword evidence="1" id="KW-0175">Coiled coil</keyword>
<evidence type="ECO:0000313" key="2">
    <source>
        <dbReference type="EMBL" id="AWL12819.1"/>
    </source>
</evidence>
<evidence type="ECO:0000313" key="3">
    <source>
        <dbReference type="Proteomes" id="UP000245728"/>
    </source>
</evidence>
<feature type="coiled-coil region" evidence="1">
    <location>
        <begin position="301"/>
        <end position="340"/>
    </location>
</feature>
<organism evidence="2 3">
    <name type="scientific">Saliniradius amylolyticus</name>
    <dbReference type="NCBI Taxonomy" id="2183582"/>
    <lineage>
        <taxon>Bacteria</taxon>
        <taxon>Pseudomonadati</taxon>
        <taxon>Pseudomonadota</taxon>
        <taxon>Gammaproteobacteria</taxon>
        <taxon>Alteromonadales</taxon>
        <taxon>Alteromonadaceae</taxon>
        <taxon>Saliniradius</taxon>
    </lineage>
</organism>